<dbReference type="RefSeq" id="WP_169161153.1">
    <property type="nucleotide sequence ID" value="NZ_JABBFW010000009.1"/>
</dbReference>
<evidence type="ECO:0000256" key="1">
    <source>
        <dbReference type="ARBA" id="ARBA00009391"/>
    </source>
</evidence>
<evidence type="ECO:0000256" key="8">
    <source>
        <dbReference type="ARBA" id="ARBA00023204"/>
    </source>
</evidence>
<keyword evidence="5 12" id="KW-0067">ATP-binding</keyword>
<feature type="domain" description="RecA family profile 2" evidence="15">
    <location>
        <begin position="207"/>
        <end position="280"/>
    </location>
</feature>
<evidence type="ECO:0000259" key="14">
    <source>
        <dbReference type="PROSITE" id="PS50162"/>
    </source>
</evidence>
<dbReference type="GO" id="GO:0003684">
    <property type="term" value="F:damaged DNA binding"/>
    <property type="evidence" value="ECO:0007669"/>
    <property type="project" value="UniProtKB-UniRule"/>
</dbReference>
<evidence type="ECO:0000256" key="5">
    <source>
        <dbReference type="ARBA" id="ARBA00022840"/>
    </source>
</evidence>
<accession>A0A848F7Z8</accession>
<feature type="binding site" evidence="12">
    <location>
        <begin position="73"/>
        <end position="80"/>
    </location>
    <ligand>
        <name>ATP</name>
        <dbReference type="ChEBI" id="CHEBI:30616"/>
    </ligand>
</feature>
<dbReference type="CDD" id="cd00983">
    <property type="entry name" value="RecA"/>
    <property type="match status" value="1"/>
</dbReference>
<dbReference type="GO" id="GO:0005524">
    <property type="term" value="F:ATP binding"/>
    <property type="evidence" value="ECO:0007669"/>
    <property type="project" value="UniProtKB-UniRule"/>
</dbReference>
<dbReference type="Pfam" id="PF00154">
    <property type="entry name" value="RecA_N"/>
    <property type="match status" value="1"/>
</dbReference>
<dbReference type="PRINTS" id="PR00142">
    <property type="entry name" value="RECA"/>
</dbReference>
<dbReference type="GO" id="GO:0006281">
    <property type="term" value="P:DNA repair"/>
    <property type="evidence" value="ECO:0007669"/>
    <property type="project" value="UniProtKB-UniRule"/>
</dbReference>
<dbReference type="PROSITE" id="PS00321">
    <property type="entry name" value="RECA_1"/>
    <property type="match status" value="1"/>
</dbReference>
<name>A0A848F7Z8_9BURK</name>
<sequence>MDAPVKALNTEKAKALQAALAQIEKQFGKGSIMRLGEGEAIEDIQVVSTGSLGLDIALGVGGLPRGRVIEIYGPESSGKTTLTLQVIAEMQKLAGVCAFIDAEHALDVQYAQKLGVNPHDLLISQPDTGEQALEIVDALVRSGSVDLIVIDSVAALTPKAEIEGEMGDALPGLQARLMSQALRKLTATIKKTNCMVIFINQIRMKIGVMFGNPETTTGGNALKFYASVRLDIRRIGSIKKGDEVIGNETKVKVVKNKVSPPFKTAEFDILYGEGISREGEIIDMGVTAKIVDKSGAWYAYQGEKIGQGKDNAREFLRENPAVAHEIENRVREAMGIPVLPALAGGEAKAADAAE</sequence>
<evidence type="ECO:0000256" key="4">
    <source>
        <dbReference type="ARBA" id="ARBA00022763"/>
    </source>
</evidence>
<dbReference type="SMART" id="SM00382">
    <property type="entry name" value="AAA"/>
    <property type="match status" value="1"/>
</dbReference>
<feature type="domain" description="RecA family profile 1" evidence="14">
    <location>
        <begin position="43"/>
        <end position="202"/>
    </location>
</feature>
<evidence type="ECO:0000256" key="3">
    <source>
        <dbReference type="ARBA" id="ARBA00022741"/>
    </source>
</evidence>
<keyword evidence="9 12" id="KW-0742">SOS response</keyword>
<evidence type="ECO:0000256" key="11">
    <source>
        <dbReference type="ARBA" id="ARBA00033319"/>
    </source>
</evidence>
<comment type="subcellular location">
    <subcellularLocation>
        <location evidence="12">Cytoplasm</location>
    </subcellularLocation>
</comment>
<dbReference type="PANTHER" id="PTHR45900:SF1">
    <property type="entry name" value="MITOCHONDRIAL DNA REPAIR PROTEIN RECA HOMOLOG-RELATED"/>
    <property type="match status" value="1"/>
</dbReference>
<dbReference type="InterPro" id="IPR020584">
    <property type="entry name" value="DNA_recomb/repair_RecA_CS"/>
</dbReference>
<evidence type="ECO:0000256" key="12">
    <source>
        <dbReference type="HAMAP-Rule" id="MF_00268"/>
    </source>
</evidence>
<dbReference type="InterPro" id="IPR027417">
    <property type="entry name" value="P-loop_NTPase"/>
</dbReference>
<dbReference type="EMBL" id="JABBFW010000009">
    <property type="protein sequence ID" value="NML16247.1"/>
    <property type="molecule type" value="Genomic_DNA"/>
</dbReference>
<evidence type="ECO:0000256" key="13">
    <source>
        <dbReference type="RuleBase" id="RU004527"/>
    </source>
</evidence>
<evidence type="ECO:0000256" key="2">
    <source>
        <dbReference type="ARBA" id="ARBA00015553"/>
    </source>
</evidence>
<dbReference type="InterPro" id="IPR049428">
    <property type="entry name" value="RecA-like_N"/>
</dbReference>
<dbReference type="SUPFAM" id="SSF54752">
    <property type="entry name" value="RecA protein, C-terminal domain"/>
    <property type="match status" value="1"/>
</dbReference>
<dbReference type="AlphaFoldDB" id="A0A848F7Z8"/>
<keyword evidence="12" id="KW-0963">Cytoplasm</keyword>
<keyword evidence="7 12" id="KW-0233">DNA recombination</keyword>
<evidence type="ECO:0000259" key="15">
    <source>
        <dbReference type="PROSITE" id="PS50163"/>
    </source>
</evidence>
<dbReference type="InterPro" id="IPR049261">
    <property type="entry name" value="RecA-like_C"/>
</dbReference>
<evidence type="ECO:0000313" key="16">
    <source>
        <dbReference type="EMBL" id="NML16247.1"/>
    </source>
</evidence>
<proteinExistence type="inferred from homology"/>
<dbReference type="PANTHER" id="PTHR45900">
    <property type="entry name" value="RECA"/>
    <property type="match status" value="1"/>
</dbReference>
<evidence type="ECO:0000256" key="7">
    <source>
        <dbReference type="ARBA" id="ARBA00023172"/>
    </source>
</evidence>
<dbReference type="Proteomes" id="UP000574067">
    <property type="component" value="Unassembled WGS sequence"/>
</dbReference>
<keyword evidence="17" id="KW-1185">Reference proteome</keyword>
<keyword evidence="8 12" id="KW-0234">DNA repair</keyword>
<dbReference type="GO" id="GO:0005829">
    <property type="term" value="C:cytosol"/>
    <property type="evidence" value="ECO:0007669"/>
    <property type="project" value="TreeGrafter"/>
</dbReference>
<evidence type="ECO:0000313" key="17">
    <source>
        <dbReference type="Proteomes" id="UP000574067"/>
    </source>
</evidence>
<dbReference type="GO" id="GO:0003697">
    <property type="term" value="F:single-stranded DNA binding"/>
    <property type="evidence" value="ECO:0007669"/>
    <property type="project" value="UniProtKB-UniRule"/>
</dbReference>
<dbReference type="GO" id="GO:0006310">
    <property type="term" value="P:DNA recombination"/>
    <property type="evidence" value="ECO:0007669"/>
    <property type="project" value="UniProtKB-UniRule"/>
</dbReference>
<dbReference type="InterPro" id="IPR013765">
    <property type="entry name" value="DNA_recomb/repair_RecA"/>
</dbReference>
<dbReference type="InterPro" id="IPR020588">
    <property type="entry name" value="RecA_ATP-bd"/>
</dbReference>
<evidence type="ECO:0000256" key="9">
    <source>
        <dbReference type="ARBA" id="ARBA00023236"/>
    </source>
</evidence>
<dbReference type="FunFam" id="3.40.50.300:FF:000087">
    <property type="entry name" value="Recombinase RecA"/>
    <property type="match status" value="1"/>
</dbReference>
<keyword evidence="3 12" id="KW-0547">Nucleotide-binding</keyword>
<comment type="function">
    <text evidence="10 12">Can catalyze the hydrolysis of ATP in the presence of single-stranded DNA, the ATP-dependent uptake of single-stranded DNA by duplex DNA, and the ATP-dependent hybridization of homologous single-stranded DNAs. It interacts with LexA causing its activation and leading to its autocatalytic cleavage.</text>
</comment>
<evidence type="ECO:0000256" key="6">
    <source>
        <dbReference type="ARBA" id="ARBA00023125"/>
    </source>
</evidence>
<dbReference type="PROSITE" id="PS50162">
    <property type="entry name" value="RECA_2"/>
    <property type="match status" value="1"/>
</dbReference>
<keyword evidence="6 12" id="KW-0238">DNA-binding</keyword>
<reference evidence="16 17" key="1">
    <citation type="submission" date="2020-04" db="EMBL/GenBank/DDBJ databases">
        <title>Azohydromonas sp. isolated from soil.</title>
        <authorList>
            <person name="Dahal R.H."/>
        </authorList>
    </citation>
    <scope>NUCLEOTIDE SEQUENCE [LARGE SCALE GENOMIC DNA]</scope>
    <source>
        <strain evidence="16 17">G-1-1-14</strain>
    </source>
</reference>
<dbReference type="HAMAP" id="MF_00268">
    <property type="entry name" value="RecA"/>
    <property type="match status" value="1"/>
</dbReference>
<dbReference type="GO" id="GO:0140664">
    <property type="term" value="F:ATP-dependent DNA damage sensor activity"/>
    <property type="evidence" value="ECO:0007669"/>
    <property type="project" value="InterPro"/>
</dbReference>
<dbReference type="InterPro" id="IPR020587">
    <property type="entry name" value="RecA_monomer-monomer_interface"/>
</dbReference>
<dbReference type="SUPFAM" id="SSF52540">
    <property type="entry name" value="P-loop containing nucleoside triphosphate hydrolases"/>
    <property type="match status" value="1"/>
</dbReference>
<keyword evidence="4 12" id="KW-0227">DNA damage</keyword>
<dbReference type="InterPro" id="IPR023400">
    <property type="entry name" value="RecA_C_sf"/>
</dbReference>
<dbReference type="PROSITE" id="PS50163">
    <property type="entry name" value="RECA_3"/>
    <property type="match status" value="1"/>
</dbReference>
<dbReference type="InterPro" id="IPR003593">
    <property type="entry name" value="AAA+_ATPase"/>
</dbReference>
<dbReference type="Gene3D" id="3.40.50.300">
    <property type="entry name" value="P-loop containing nucleotide triphosphate hydrolases"/>
    <property type="match status" value="1"/>
</dbReference>
<dbReference type="GO" id="GO:0009432">
    <property type="term" value="P:SOS response"/>
    <property type="evidence" value="ECO:0007669"/>
    <property type="project" value="UniProtKB-UniRule"/>
</dbReference>
<comment type="caution">
    <text evidence="16">The sequence shown here is derived from an EMBL/GenBank/DDBJ whole genome shotgun (WGS) entry which is preliminary data.</text>
</comment>
<protein>
    <recommendedName>
        <fullName evidence="2 12">Protein RecA</fullName>
    </recommendedName>
    <alternativeName>
        <fullName evidence="11 12">Recombinase A</fullName>
    </alternativeName>
</protein>
<evidence type="ECO:0000256" key="10">
    <source>
        <dbReference type="ARBA" id="ARBA00025580"/>
    </source>
</evidence>
<dbReference type="NCBIfam" id="TIGR02012">
    <property type="entry name" value="tigrfam_recA"/>
    <property type="match status" value="1"/>
</dbReference>
<dbReference type="Pfam" id="PF21096">
    <property type="entry name" value="RecA_C"/>
    <property type="match status" value="1"/>
</dbReference>
<gene>
    <name evidence="12 16" type="primary">recA</name>
    <name evidence="16" type="ORF">HHL10_14800</name>
</gene>
<organism evidence="16 17">
    <name type="scientific">Azohydromonas caseinilytica</name>
    <dbReference type="NCBI Taxonomy" id="2728836"/>
    <lineage>
        <taxon>Bacteria</taxon>
        <taxon>Pseudomonadati</taxon>
        <taxon>Pseudomonadota</taxon>
        <taxon>Betaproteobacteria</taxon>
        <taxon>Burkholderiales</taxon>
        <taxon>Sphaerotilaceae</taxon>
        <taxon>Azohydromonas</taxon>
    </lineage>
</organism>
<comment type="similarity">
    <text evidence="1 12 13">Belongs to the RecA family.</text>
</comment>